<proteinExistence type="inferred from homology"/>
<protein>
    <recommendedName>
        <fullName evidence="4">tRNA-splicing endonuclease subunit Sen54 N-terminal domain-containing protein</fullName>
    </recommendedName>
</protein>
<dbReference type="EMBL" id="BNJQ01000021">
    <property type="protein sequence ID" value="GHP08708.1"/>
    <property type="molecule type" value="Genomic_DNA"/>
</dbReference>
<dbReference type="GO" id="GO:0000214">
    <property type="term" value="C:tRNA-intron endonuclease complex"/>
    <property type="evidence" value="ECO:0007669"/>
    <property type="project" value="TreeGrafter"/>
</dbReference>
<comment type="caution">
    <text evidence="5">The sequence shown here is derived from an EMBL/GenBank/DDBJ whole genome shotgun (WGS) entry which is preliminary data.</text>
</comment>
<gene>
    <name evidence="5" type="ORF">PPROV_000744500</name>
</gene>
<evidence type="ECO:0000256" key="2">
    <source>
        <dbReference type="ARBA" id="ARBA00022694"/>
    </source>
</evidence>
<reference evidence="5" key="1">
    <citation type="submission" date="2020-10" db="EMBL/GenBank/DDBJ databases">
        <title>Unveiling of a novel bifunctional photoreceptor, Dualchrome1, isolated from a cosmopolitan green alga.</title>
        <authorList>
            <person name="Suzuki S."/>
            <person name="Kawachi M."/>
        </authorList>
    </citation>
    <scope>NUCLEOTIDE SEQUENCE</scope>
    <source>
        <strain evidence="5">NIES 2893</strain>
    </source>
</reference>
<evidence type="ECO:0000256" key="3">
    <source>
        <dbReference type="SAM" id="MobiDB-lite"/>
    </source>
</evidence>
<accession>A0A830HP54</accession>
<feature type="domain" description="tRNA-splicing endonuclease subunit Sen54 N-terminal" evidence="4">
    <location>
        <begin position="112"/>
        <end position="180"/>
    </location>
</feature>
<dbReference type="InterPro" id="IPR024336">
    <property type="entry name" value="tRNA_splic_suSen54_N"/>
</dbReference>
<name>A0A830HP54_9CHLO</name>
<dbReference type="Proteomes" id="UP000660262">
    <property type="component" value="Unassembled WGS sequence"/>
</dbReference>
<dbReference type="Pfam" id="PF12928">
    <property type="entry name" value="tRNA_int_end_N2"/>
    <property type="match status" value="1"/>
</dbReference>
<dbReference type="GO" id="GO:0000379">
    <property type="term" value="P:tRNA-type intron splice site recognition and cleavage"/>
    <property type="evidence" value="ECO:0007669"/>
    <property type="project" value="TreeGrafter"/>
</dbReference>
<organism evidence="5 6">
    <name type="scientific">Pycnococcus provasolii</name>
    <dbReference type="NCBI Taxonomy" id="41880"/>
    <lineage>
        <taxon>Eukaryota</taxon>
        <taxon>Viridiplantae</taxon>
        <taxon>Chlorophyta</taxon>
        <taxon>Pseudoscourfieldiophyceae</taxon>
        <taxon>Pseudoscourfieldiales</taxon>
        <taxon>Pycnococcaceae</taxon>
        <taxon>Pycnococcus</taxon>
    </lineage>
</organism>
<comment type="similarity">
    <text evidence="1">Belongs to the SEN54 family.</text>
</comment>
<dbReference type="InterPro" id="IPR024337">
    <property type="entry name" value="tRNA_splic_suSen54"/>
</dbReference>
<evidence type="ECO:0000256" key="1">
    <source>
        <dbReference type="ARBA" id="ARBA00005736"/>
    </source>
</evidence>
<evidence type="ECO:0000259" key="4">
    <source>
        <dbReference type="Pfam" id="PF12928"/>
    </source>
</evidence>
<feature type="region of interest" description="Disordered" evidence="3">
    <location>
        <begin position="309"/>
        <end position="334"/>
    </location>
</feature>
<keyword evidence="2" id="KW-0819">tRNA processing</keyword>
<sequence>MDELFGFLRATAPPPEKVAQVTASAAAATAARDSADDEASPNEHTRAGDGGKDELLVNPAAPVATKRSVFRRGGQKLEALGDGDVNTHTVAATQGDRSEVEKGLDRFMDVWKQPQRLSQTHSLAVWSADDRADVLHARGKPWASTGEVKKKLRFMGSGAPIITLVAEEALHLAEKGDLALLSPPAKSDDDAVARVLPMKRAYELVQDADVCRERAQLYGHLRSVGLVPRRFRAASTKQRKENEEEKGSAEAAAVVDATVKTATPPTTALPSKPSRGWWRAWDGSTTIPAPCEAVWREKLLEREGAAGAIVPFPQSDPSANAESNGKDADSSRCTLDDPLSPAYRVWRHDGFIKKSALGAPYMDVVLATGAGQGQSVGAAPYFPKALAAAETKLGVSFVERADVLVYVAKGPNVVP</sequence>
<feature type="compositionally biased region" description="Low complexity" evidence="3">
    <location>
        <begin position="23"/>
        <end position="32"/>
    </location>
</feature>
<feature type="region of interest" description="Disordered" evidence="3">
    <location>
        <begin position="1"/>
        <end position="55"/>
    </location>
</feature>
<dbReference type="AlphaFoldDB" id="A0A830HP54"/>
<dbReference type="PANTHER" id="PTHR21027">
    <property type="entry name" value="TRNA-SPLICING ENDONUCLEASE SUBUNIT SEN54"/>
    <property type="match status" value="1"/>
</dbReference>
<evidence type="ECO:0000313" key="5">
    <source>
        <dbReference type="EMBL" id="GHP08708.1"/>
    </source>
</evidence>
<feature type="compositionally biased region" description="Basic and acidic residues" evidence="3">
    <location>
        <begin position="41"/>
        <end position="55"/>
    </location>
</feature>
<evidence type="ECO:0000313" key="6">
    <source>
        <dbReference type="Proteomes" id="UP000660262"/>
    </source>
</evidence>
<keyword evidence="6" id="KW-1185">Reference proteome</keyword>
<dbReference type="PANTHER" id="PTHR21027:SF1">
    <property type="entry name" value="TRNA-SPLICING ENDONUCLEASE SUBUNIT SEN54"/>
    <property type="match status" value="1"/>
</dbReference>